<dbReference type="OrthoDB" id="5405540at2"/>
<dbReference type="EMBL" id="VJVV01000001">
    <property type="protein sequence ID" value="TRO83748.1"/>
    <property type="molecule type" value="Genomic_DNA"/>
</dbReference>
<keyword evidence="4" id="KW-1185">Reference proteome</keyword>
<dbReference type="SUPFAM" id="SSF89392">
    <property type="entry name" value="Prokaryotic lipoproteins and lipoprotein localization factors"/>
    <property type="match status" value="1"/>
</dbReference>
<comment type="caution">
    <text evidence="3">The sequence shown here is derived from an EMBL/GenBank/DDBJ whole genome shotgun (WGS) entry which is preliminary data.</text>
</comment>
<keyword evidence="2" id="KW-0812">Transmembrane</keyword>
<dbReference type="InterPro" id="IPR029046">
    <property type="entry name" value="LolA/LolB/LppX"/>
</dbReference>
<proteinExistence type="predicted"/>
<evidence type="ECO:0000256" key="1">
    <source>
        <dbReference type="ARBA" id="ARBA00022729"/>
    </source>
</evidence>
<dbReference type="Proteomes" id="UP000317155">
    <property type="component" value="Unassembled WGS sequence"/>
</dbReference>
<feature type="transmembrane region" description="Helical" evidence="2">
    <location>
        <begin position="47"/>
        <end position="67"/>
    </location>
</feature>
<evidence type="ECO:0000313" key="3">
    <source>
        <dbReference type="EMBL" id="TRO83748.1"/>
    </source>
</evidence>
<organism evidence="3 4">
    <name type="scientific">Trichloromonas acetexigens</name>
    <dbReference type="NCBI Taxonomy" id="38815"/>
    <lineage>
        <taxon>Bacteria</taxon>
        <taxon>Pseudomonadati</taxon>
        <taxon>Thermodesulfobacteriota</taxon>
        <taxon>Desulfuromonadia</taxon>
        <taxon>Desulfuromonadales</taxon>
        <taxon>Trichloromonadaceae</taxon>
        <taxon>Trichloromonas</taxon>
    </lineage>
</organism>
<name>A0A550JKK7_9BACT</name>
<reference evidence="3 4" key="1">
    <citation type="submission" date="2019-07" db="EMBL/GenBank/DDBJ databases">
        <title>Insights of Desulfuromonas acetexigens electromicrobiology.</title>
        <authorList>
            <person name="Katuri K."/>
            <person name="Sapireddy V."/>
            <person name="Shaw D.R."/>
            <person name="Saikaly P."/>
        </authorList>
    </citation>
    <scope>NUCLEOTIDE SEQUENCE [LARGE SCALE GENOMIC DNA]</scope>
    <source>
        <strain evidence="3 4">2873</strain>
    </source>
</reference>
<keyword evidence="1" id="KW-0732">Signal</keyword>
<dbReference type="Gene3D" id="2.50.20.10">
    <property type="entry name" value="Lipoprotein localisation LolA/LolB/LppX"/>
    <property type="match status" value="1"/>
</dbReference>
<keyword evidence="2" id="KW-0472">Membrane</keyword>
<accession>A0A550JKK7</accession>
<protein>
    <submittedName>
        <fullName evidence="3">DUF4292 domain-containing protein</fullName>
    </submittedName>
</protein>
<gene>
    <name evidence="3" type="ORF">FL622_00770</name>
</gene>
<evidence type="ECO:0000313" key="4">
    <source>
        <dbReference type="Proteomes" id="UP000317155"/>
    </source>
</evidence>
<evidence type="ECO:0000256" key="2">
    <source>
        <dbReference type="SAM" id="Phobius"/>
    </source>
</evidence>
<keyword evidence="2" id="KW-1133">Transmembrane helix</keyword>
<sequence length="304" mass="34185">MTGRQITPISGAFPIFTPAIPVSHRIRNLVETPSKDRSLSLKIIAKFFLLLIVALALTLTGCVPATLAPSRAPLSAGQEDRLWERVRDNGQQYQSLRGLAKVQVSRQGKNAGVNQVLVVEKPDRFRAETLNPFGFGSPLLLMATDGRELAVMVPGEGQMFRGEATSLNLQRFTQVPLYLEDLVQFILYQVPLIPHDDRRAYRIADGRMQLELRDGDRRQEIYFNDGEQLLETSYYEGEELTLRVRYDNFTPEEKPFPHSASLEMPGRQARASLVFSELETNVSPDAALFLLDTPPGYEEIPIPE</sequence>
<dbReference type="AlphaFoldDB" id="A0A550JKK7"/>